<evidence type="ECO:0000313" key="8">
    <source>
        <dbReference type="Proteomes" id="UP000251721"/>
    </source>
</evidence>
<evidence type="ECO:0000259" key="6">
    <source>
        <dbReference type="Pfam" id="PF05118"/>
    </source>
</evidence>
<keyword evidence="5" id="KW-1133">Transmembrane helix</keyword>
<accession>A0A2X3F604</accession>
<name>A0A2X3F604_KLEPN</name>
<dbReference type="SUPFAM" id="SSF51197">
    <property type="entry name" value="Clavaminate synthase-like"/>
    <property type="match status" value="1"/>
</dbReference>
<dbReference type="PANTHER" id="PTHR46332">
    <property type="entry name" value="ASPARTATE BETA-HYDROXYLASE DOMAIN-CONTAINING PROTEIN 2"/>
    <property type="match status" value="1"/>
</dbReference>
<protein>
    <submittedName>
        <fullName evidence="7">Fe(2+)/alpha-ketoglutarate-dependent dioxygenase LpxO</fullName>
    </submittedName>
</protein>
<gene>
    <name evidence="7" type="ORF">NCTC13465_02801</name>
</gene>
<evidence type="ECO:0000256" key="1">
    <source>
        <dbReference type="ARBA" id="ARBA00007730"/>
    </source>
</evidence>
<feature type="transmembrane region" description="Helical" evidence="5">
    <location>
        <begin position="280"/>
        <end position="300"/>
    </location>
</feature>
<reference evidence="7 8" key="1">
    <citation type="submission" date="2018-06" db="EMBL/GenBank/DDBJ databases">
        <authorList>
            <consortium name="Pathogen Informatics"/>
            <person name="Doyle S."/>
        </authorList>
    </citation>
    <scope>NUCLEOTIDE SEQUENCE [LARGE SCALE GENOMIC DNA]</scope>
    <source>
        <strain evidence="7 8">NCTC13465</strain>
    </source>
</reference>
<proteinExistence type="inferred from homology"/>
<evidence type="ECO:0000313" key="7">
    <source>
        <dbReference type="EMBL" id="SQC44293.1"/>
    </source>
</evidence>
<comment type="similarity">
    <text evidence="1">Belongs to the aspartyl/asparaginyl beta-hydroxylase family.</text>
</comment>
<feature type="domain" description="Aspartyl/asparaginy/proline hydroxylase" evidence="6">
    <location>
        <begin position="68"/>
        <end position="222"/>
    </location>
</feature>
<feature type="region of interest" description="Disordered" evidence="4">
    <location>
        <begin position="321"/>
        <end position="344"/>
    </location>
</feature>
<dbReference type="PANTHER" id="PTHR46332:SF5">
    <property type="entry name" value="ASPARTATE BETA-HYDROXYLASE DOMAIN CONTAINING 2"/>
    <property type="match status" value="1"/>
</dbReference>
<dbReference type="InterPro" id="IPR047694">
    <property type="entry name" value="Lipid_A_LpxO-like"/>
</dbReference>
<dbReference type="Proteomes" id="UP000251721">
    <property type="component" value="Unassembled WGS sequence"/>
</dbReference>
<evidence type="ECO:0000256" key="4">
    <source>
        <dbReference type="SAM" id="MobiDB-lite"/>
    </source>
</evidence>
<dbReference type="InterPro" id="IPR051821">
    <property type="entry name" value="Asp/Asn_beta-hydroxylase"/>
</dbReference>
<dbReference type="EMBL" id="UAWQ01000016">
    <property type="protein sequence ID" value="SQC44293.1"/>
    <property type="molecule type" value="Genomic_DNA"/>
</dbReference>
<dbReference type="AlphaFoldDB" id="A0A2X3F604"/>
<keyword evidence="2 7" id="KW-0223">Dioxygenase</keyword>
<sequence>MKYIILLIIVIAVLYVHYRGRVRYRFWRQLSDHSTFTAPLNGFMYLFSRVPNTPYLRPEMFPELAILQQNWQVIRDEGLHLQQLEQIKAADKYNDAGFNSFFKTGWKRFYLKWYEDAHPSASQLCPQTTALLRDIPSVKAAMFATLPDGSRLPRHRDPYAGSLRFHLGLATPNDDRCFIEVDGQRYSWRDGEGVLFDETYIHYAENTSGENRLILFCDIERPMRYRWAQKVNYWLGRHLMSAASAPNDIGDRTGGINRAFRYIYQIRIVGKRLKKWNKTVYYIVKWLLFGGIAWLIWSAFLTPWRRFHGMVASRRAMPQKPVTPAKVSPAPTAPLSRKKPPLTV</sequence>
<dbReference type="Pfam" id="PF05118">
    <property type="entry name" value="Asp_Arg_Hydrox"/>
    <property type="match status" value="1"/>
</dbReference>
<dbReference type="NCBIfam" id="NF033391">
    <property type="entry name" value="lipid_A_LpxO"/>
    <property type="match status" value="1"/>
</dbReference>
<dbReference type="GO" id="GO:0051213">
    <property type="term" value="F:dioxygenase activity"/>
    <property type="evidence" value="ECO:0007669"/>
    <property type="project" value="UniProtKB-KW"/>
</dbReference>
<evidence type="ECO:0000256" key="5">
    <source>
        <dbReference type="SAM" id="Phobius"/>
    </source>
</evidence>
<evidence type="ECO:0000256" key="2">
    <source>
        <dbReference type="ARBA" id="ARBA00022964"/>
    </source>
</evidence>
<organism evidence="7 8">
    <name type="scientific">Klebsiella pneumoniae</name>
    <dbReference type="NCBI Taxonomy" id="573"/>
    <lineage>
        <taxon>Bacteria</taxon>
        <taxon>Pseudomonadati</taxon>
        <taxon>Pseudomonadota</taxon>
        <taxon>Gammaproteobacteria</taxon>
        <taxon>Enterobacterales</taxon>
        <taxon>Enterobacteriaceae</taxon>
        <taxon>Klebsiella/Raoultella group</taxon>
        <taxon>Klebsiella</taxon>
        <taxon>Klebsiella pneumoniae complex</taxon>
    </lineage>
</organism>
<dbReference type="InterPro" id="IPR027443">
    <property type="entry name" value="IPNS-like_sf"/>
</dbReference>
<evidence type="ECO:0000256" key="3">
    <source>
        <dbReference type="ARBA" id="ARBA00023002"/>
    </source>
</evidence>
<dbReference type="InterPro" id="IPR007803">
    <property type="entry name" value="Asp/Arg/Pro-Hydrxlase"/>
</dbReference>
<keyword evidence="5" id="KW-0812">Transmembrane</keyword>
<dbReference type="Gene3D" id="2.60.120.330">
    <property type="entry name" value="B-lactam Antibiotic, Isopenicillin N Synthase, Chain"/>
    <property type="match status" value="1"/>
</dbReference>
<keyword evidence="3" id="KW-0560">Oxidoreductase</keyword>
<keyword evidence="5" id="KW-0472">Membrane</keyword>